<protein>
    <recommendedName>
        <fullName evidence="4">HNH nuclease domain-containing protein</fullName>
    </recommendedName>
</protein>
<comment type="caution">
    <text evidence="2">The sequence shown here is derived from an EMBL/GenBank/DDBJ whole genome shotgun (WGS) entry which is preliminary data.</text>
</comment>
<reference evidence="2" key="1">
    <citation type="journal article" date="2023" name="Mol. Phylogenet. Evol.">
        <title>Genome-scale phylogeny and comparative genomics of the fungal order Sordariales.</title>
        <authorList>
            <person name="Hensen N."/>
            <person name="Bonometti L."/>
            <person name="Westerberg I."/>
            <person name="Brannstrom I.O."/>
            <person name="Guillou S."/>
            <person name="Cros-Aarteil S."/>
            <person name="Calhoun S."/>
            <person name="Haridas S."/>
            <person name="Kuo A."/>
            <person name="Mondo S."/>
            <person name="Pangilinan J."/>
            <person name="Riley R."/>
            <person name="LaButti K."/>
            <person name="Andreopoulos B."/>
            <person name="Lipzen A."/>
            <person name="Chen C."/>
            <person name="Yan M."/>
            <person name="Daum C."/>
            <person name="Ng V."/>
            <person name="Clum A."/>
            <person name="Steindorff A."/>
            <person name="Ohm R.A."/>
            <person name="Martin F."/>
            <person name="Silar P."/>
            <person name="Natvig D.O."/>
            <person name="Lalanne C."/>
            <person name="Gautier V."/>
            <person name="Ament-Velasquez S.L."/>
            <person name="Kruys A."/>
            <person name="Hutchinson M.I."/>
            <person name="Powell A.J."/>
            <person name="Barry K."/>
            <person name="Miller A.N."/>
            <person name="Grigoriev I.V."/>
            <person name="Debuchy R."/>
            <person name="Gladieux P."/>
            <person name="Hiltunen Thoren M."/>
            <person name="Johannesson H."/>
        </authorList>
    </citation>
    <scope>NUCLEOTIDE SEQUENCE</scope>
    <source>
        <strain evidence="2">CBS 955.72</strain>
    </source>
</reference>
<evidence type="ECO:0008006" key="4">
    <source>
        <dbReference type="Google" id="ProtNLM"/>
    </source>
</evidence>
<evidence type="ECO:0000313" key="3">
    <source>
        <dbReference type="Proteomes" id="UP001275084"/>
    </source>
</evidence>
<dbReference type="Proteomes" id="UP001275084">
    <property type="component" value="Unassembled WGS sequence"/>
</dbReference>
<proteinExistence type="predicted"/>
<feature type="region of interest" description="Disordered" evidence="1">
    <location>
        <begin position="1"/>
        <end position="24"/>
    </location>
</feature>
<accession>A0AAJ0HWB5</accession>
<dbReference type="AlphaFoldDB" id="A0AAJ0HWB5"/>
<keyword evidence="3" id="KW-1185">Reference proteome</keyword>
<sequence length="422" mass="48889">MAREFDYHHSLSRTDPDEERREPDHEARLALALLGVELAQKDQEAIRLERHSVSERSDSGALDQEIAELQLGLLEERYLAVGQELWEQQEKAAHFGLEGARSLELRANADVEPILTLSKRYDDPGCMRNEVGRKQQKARERQKNVWRNEAIAYYHTGTTPDYENWRIFERGQVWCQIRGKLVSDRDVEAATIVPIHFLSDAPSSYAPSIGAAVFGCYAESVVHPGNALLMPRLVKRFFDKLEMVIVPVDASETPINRWRCEFMCPDFVLEHMCQLHHGLHSCMRHGKELAFFNEKRPVPRFLYLHFIMALAHIKDLRRPGWKDVWARYHQRPPFPTPCAYMRKSIILALVTHFDTVVDEMPMLESWIAGNGLEVPLWPLTDAESVEMARRLHEAVKIRKLDEQRHIQSLNYETDDETDSESD</sequence>
<reference evidence="2" key="2">
    <citation type="submission" date="2023-06" db="EMBL/GenBank/DDBJ databases">
        <authorList>
            <consortium name="Lawrence Berkeley National Laboratory"/>
            <person name="Haridas S."/>
            <person name="Hensen N."/>
            <person name="Bonometti L."/>
            <person name="Westerberg I."/>
            <person name="Brannstrom I.O."/>
            <person name="Guillou S."/>
            <person name="Cros-Aarteil S."/>
            <person name="Calhoun S."/>
            <person name="Kuo A."/>
            <person name="Mondo S."/>
            <person name="Pangilinan J."/>
            <person name="Riley R."/>
            <person name="Labutti K."/>
            <person name="Andreopoulos B."/>
            <person name="Lipzen A."/>
            <person name="Chen C."/>
            <person name="Yanf M."/>
            <person name="Daum C."/>
            <person name="Ng V."/>
            <person name="Clum A."/>
            <person name="Steindorff A."/>
            <person name="Ohm R."/>
            <person name="Martin F."/>
            <person name="Silar P."/>
            <person name="Natvig D."/>
            <person name="Lalanne C."/>
            <person name="Gautier V."/>
            <person name="Ament-Velasquez S.L."/>
            <person name="Kruys A."/>
            <person name="Hutchinson M.I."/>
            <person name="Powell A.J."/>
            <person name="Barry K."/>
            <person name="Miller A.N."/>
            <person name="Grigoriev I.V."/>
            <person name="Debuchy R."/>
            <person name="Gladieux P."/>
            <person name="Thoren M.H."/>
            <person name="Johannesson H."/>
        </authorList>
    </citation>
    <scope>NUCLEOTIDE SEQUENCE</scope>
    <source>
        <strain evidence="2">CBS 955.72</strain>
    </source>
</reference>
<evidence type="ECO:0000313" key="2">
    <source>
        <dbReference type="EMBL" id="KAK3363804.1"/>
    </source>
</evidence>
<dbReference type="EMBL" id="JAUIQD010000001">
    <property type="protein sequence ID" value="KAK3363804.1"/>
    <property type="molecule type" value="Genomic_DNA"/>
</dbReference>
<organism evidence="2 3">
    <name type="scientific">Lasiosphaeria hispida</name>
    <dbReference type="NCBI Taxonomy" id="260671"/>
    <lineage>
        <taxon>Eukaryota</taxon>
        <taxon>Fungi</taxon>
        <taxon>Dikarya</taxon>
        <taxon>Ascomycota</taxon>
        <taxon>Pezizomycotina</taxon>
        <taxon>Sordariomycetes</taxon>
        <taxon>Sordariomycetidae</taxon>
        <taxon>Sordariales</taxon>
        <taxon>Lasiosphaeriaceae</taxon>
        <taxon>Lasiosphaeria</taxon>
    </lineage>
</organism>
<evidence type="ECO:0000256" key="1">
    <source>
        <dbReference type="SAM" id="MobiDB-lite"/>
    </source>
</evidence>
<name>A0AAJ0HWB5_9PEZI</name>
<gene>
    <name evidence="2" type="ORF">B0T25DRAFT_445247</name>
</gene>